<comment type="caution">
    <text evidence="4">The sequence shown here is derived from an EMBL/GenBank/DDBJ whole genome shotgun (WGS) entry which is preliminary data.</text>
</comment>
<dbReference type="InterPro" id="IPR050780">
    <property type="entry name" value="Mucin_vWF_Thrombospondin_sf"/>
</dbReference>
<dbReference type="Pfam" id="PF00094">
    <property type="entry name" value="VWD"/>
    <property type="match status" value="1"/>
</dbReference>
<keyword evidence="5" id="KW-1185">Reference proteome</keyword>
<feature type="domain" description="VWFD" evidence="3">
    <location>
        <begin position="172"/>
        <end position="368"/>
    </location>
</feature>
<dbReference type="Proteomes" id="UP001487740">
    <property type="component" value="Unassembled WGS sequence"/>
</dbReference>
<proteinExistence type="predicted"/>
<organism evidence="4 5">
    <name type="scientific">Scylla paramamosain</name>
    <name type="common">Mud crab</name>
    <dbReference type="NCBI Taxonomy" id="85552"/>
    <lineage>
        <taxon>Eukaryota</taxon>
        <taxon>Metazoa</taxon>
        <taxon>Ecdysozoa</taxon>
        <taxon>Arthropoda</taxon>
        <taxon>Crustacea</taxon>
        <taxon>Multicrustacea</taxon>
        <taxon>Malacostraca</taxon>
        <taxon>Eumalacostraca</taxon>
        <taxon>Eucarida</taxon>
        <taxon>Decapoda</taxon>
        <taxon>Pleocyemata</taxon>
        <taxon>Brachyura</taxon>
        <taxon>Eubrachyura</taxon>
        <taxon>Portunoidea</taxon>
        <taxon>Portunidae</taxon>
        <taxon>Portuninae</taxon>
        <taxon>Scylla</taxon>
    </lineage>
</organism>
<dbReference type="PROSITE" id="PS51233">
    <property type="entry name" value="VWFD"/>
    <property type="match status" value="1"/>
</dbReference>
<accession>A0AAW0TZ40</accession>
<dbReference type="GO" id="GO:0005615">
    <property type="term" value="C:extracellular space"/>
    <property type="evidence" value="ECO:0007669"/>
    <property type="project" value="TreeGrafter"/>
</dbReference>
<sequence>MNRRRRGVWAKQAVTHQLPACHLFNTAPAVEGCLFKPGVARHVHEMHFLAAWLVPFLLLLAQVTLAQDEEATEAAKDIIIIEPIPRPKLCCYGDQTYTEGDVVLSLPRVCLQLVCEDGKVVRRYLSKPGLKDCCEFDGQLYFESAELTSHCVTLQCRDSCWHPTSKIAECCSRCTVYDDPHHITFDGHRYDFHGACNYTLAQRGFFFYPDVGVFSEFEECFGRASCLAHTTFKNDRHTVITLSNGAVFDVFVNGHPFSISEPNKVYHLTSPDGCHPVLAWRSPWGVLSPRCLTLFGSSRIMLIHCPHRLDVIAHASHTDELDGLCGHFNYHVDDDFTSRGGLVHPLSFFPLAFPNSWKTNVQSNSRCKAPCKGMPR</sequence>
<evidence type="ECO:0000313" key="5">
    <source>
        <dbReference type="Proteomes" id="UP001487740"/>
    </source>
</evidence>
<evidence type="ECO:0000256" key="2">
    <source>
        <dbReference type="ARBA" id="ARBA00023180"/>
    </source>
</evidence>
<dbReference type="InterPro" id="IPR001846">
    <property type="entry name" value="VWF_type-D"/>
</dbReference>
<dbReference type="GO" id="GO:0031012">
    <property type="term" value="C:extracellular matrix"/>
    <property type="evidence" value="ECO:0007669"/>
    <property type="project" value="TreeGrafter"/>
</dbReference>
<evidence type="ECO:0000256" key="1">
    <source>
        <dbReference type="ARBA" id="ARBA00023157"/>
    </source>
</evidence>
<dbReference type="PANTHER" id="PTHR11339:SF272">
    <property type="entry name" value="BMP-BINDING ENDOTHELIAL REGULATOR PROTEIN"/>
    <property type="match status" value="1"/>
</dbReference>
<dbReference type="AlphaFoldDB" id="A0AAW0TZ40"/>
<name>A0AAW0TZ40_SCYPA</name>
<reference evidence="4 5" key="1">
    <citation type="submission" date="2023-03" db="EMBL/GenBank/DDBJ databases">
        <title>High-quality genome of Scylla paramamosain provides insights in environmental adaptation.</title>
        <authorList>
            <person name="Zhang L."/>
        </authorList>
    </citation>
    <scope>NUCLEOTIDE SEQUENCE [LARGE SCALE GENOMIC DNA]</scope>
    <source>
        <strain evidence="4">LZ_2023a</strain>
        <tissue evidence="4">Muscle</tissue>
    </source>
</reference>
<keyword evidence="1" id="KW-1015">Disulfide bond</keyword>
<evidence type="ECO:0000313" key="4">
    <source>
        <dbReference type="EMBL" id="KAK8392791.1"/>
    </source>
</evidence>
<keyword evidence="2" id="KW-0325">Glycoprotein</keyword>
<dbReference type="EMBL" id="JARAKH010000022">
    <property type="protein sequence ID" value="KAK8392791.1"/>
    <property type="molecule type" value="Genomic_DNA"/>
</dbReference>
<protein>
    <recommendedName>
        <fullName evidence="3">VWFD domain-containing protein</fullName>
    </recommendedName>
</protein>
<evidence type="ECO:0000259" key="3">
    <source>
        <dbReference type="PROSITE" id="PS51233"/>
    </source>
</evidence>
<dbReference type="PANTHER" id="PTHR11339">
    <property type="entry name" value="EXTRACELLULAR MATRIX GLYCOPROTEIN RELATED"/>
    <property type="match status" value="1"/>
</dbReference>
<gene>
    <name evidence="4" type="ORF">O3P69_014908</name>
</gene>